<comment type="caution">
    <text evidence="1">The sequence shown here is derived from an EMBL/GenBank/DDBJ whole genome shotgun (WGS) entry which is preliminary data.</text>
</comment>
<reference evidence="1" key="1">
    <citation type="submission" date="2019-08" db="EMBL/GenBank/DDBJ databases">
        <authorList>
            <person name="Kucharzyk K."/>
            <person name="Murdoch R.W."/>
            <person name="Higgins S."/>
            <person name="Loffler F."/>
        </authorList>
    </citation>
    <scope>NUCLEOTIDE SEQUENCE</scope>
</reference>
<organism evidence="1">
    <name type="scientific">bioreactor metagenome</name>
    <dbReference type="NCBI Taxonomy" id="1076179"/>
    <lineage>
        <taxon>unclassified sequences</taxon>
        <taxon>metagenomes</taxon>
        <taxon>ecological metagenomes</taxon>
    </lineage>
</organism>
<sequence length="114" mass="12352">MTLPQEFEGVWVINGDVVQVQINAMTFTDEVTGTLHDGEGRKPQEVHFEQAHLIHNVHLELGDGLDGRIFRAASRSVQRGILYQGDIGNDHAGSMGACVAHHAFHLGGGIDEVA</sequence>
<accession>A0A645D7Q8</accession>
<dbReference type="AlphaFoldDB" id="A0A645D7Q8"/>
<protein>
    <submittedName>
        <fullName evidence="1">Uncharacterized protein</fullName>
    </submittedName>
</protein>
<gene>
    <name evidence="1" type="ORF">SDC9_132323</name>
</gene>
<name>A0A645D7Q8_9ZZZZ</name>
<proteinExistence type="predicted"/>
<dbReference type="EMBL" id="VSSQ01033596">
    <property type="protein sequence ID" value="MPM85245.1"/>
    <property type="molecule type" value="Genomic_DNA"/>
</dbReference>
<evidence type="ECO:0000313" key="1">
    <source>
        <dbReference type="EMBL" id="MPM85245.1"/>
    </source>
</evidence>